<dbReference type="Proteomes" id="UP000439022">
    <property type="component" value="Unassembled WGS sequence"/>
</dbReference>
<name>A0A6A8GG71_9EURY</name>
<feature type="coiled-coil region" evidence="9">
    <location>
        <begin position="1136"/>
        <end position="1170"/>
    </location>
</feature>
<evidence type="ECO:0000313" key="12">
    <source>
        <dbReference type="EMBL" id="MRX21876.1"/>
    </source>
</evidence>
<dbReference type="InterPro" id="IPR025931">
    <property type="entry name" value="TaqI_C"/>
</dbReference>
<evidence type="ECO:0000256" key="3">
    <source>
        <dbReference type="ARBA" id="ARBA00022603"/>
    </source>
</evidence>
<keyword evidence="5" id="KW-0949">S-adenosyl-L-methionine</keyword>
<dbReference type="GO" id="GO:0009007">
    <property type="term" value="F:site-specific DNA-methyltransferase (adenine-specific) activity"/>
    <property type="evidence" value="ECO:0007669"/>
    <property type="project" value="UniProtKB-EC"/>
</dbReference>
<dbReference type="PANTHER" id="PTHR33841:SF5">
    <property type="entry name" value="DNA METHYLASE (MODIFICATION METHYLASE) (METHYLTRANSFERASE)-RELATED"/>
    <property type="match status" value="1"/>
</dbReference>
<dbReference type="InterPro" id="IPR002052">
    <property type="entry name" value="DNA_methylase_N6_adenine_CS"/>
</dbReference>
<dbReference type="Gene3D" id="3.40.50.150">
    <property type="entry name" value="Vaccinia Virus protein VP39"/>
    <property type="match status" value="1"/>
</dbReference>
<dbReference type="EC" id="2.1.1.72" evidence="2"/>
<keyword evidence="7" id="KW-0238">DNA-binding</keyword>
<feature type="domain" description="TaqI-like C-terminal specificity" evidence="11">
    <location>
        <begin position="864"/>
        <end position="1013"/>
    </location>
</feature>
<keyword evidence="3 12" id="KW-0489">Methyltransferase</keyword>
<dbReference type="PRINTS" id="PR00507">
    <property type="entry name" value="N12N6MTFRASE"/>
</dbReference>
<evidence type="ECO:0000256" key="9">
    <source>
        <dbReference type="SAM" id="Coils"/>
    </source>
</evidence>
<evidence type="ECO:0000256" key="1">
    <source>
        <dbReference type="ARBA" id="ARBA00006594"/>
    </source>
</evidence>
<protein>
    <recommendedName>
        <fullName evidence="2">site-specific DNA-methyltransferase (adenine-specific)</fullName>
        <ecNumber evidence="2">2.1.1.72</ecNumber>
    </recommendedName>
</protein>
<dbReference type="InterPro" id="IPR050953">
    <property type="entry name" value="N4_N6_ade-DNA_methylase"/>
</dbReference>
<proteinExistence type="inferred from homology"/>
<dbReference type="AlphaFoldDB" id="A0A6A8GG71"/>
<sequence>MADSNTPEAISSDEFTDSVIGEYLDLYAEIQTGERAEHDLMPRLIDHLFVNILDFSKADYEQEDEWNDIRFFDEDRNPVIIVEGKRRDVEVEEGIEQVFRYASGTPYVRFLVSTNIDNLLLYERCPKSHPDAITHYGISARKIAEVPFEGIANRASGQAIANELTLDERQAILQLKRLRKSEITHEDRYSEFDIVNRQDVDTDEGFDNLLQTLATCLEDYFIPYTLAAFDHYEERYQEFERERQDLEAQIKRLKDSGHDDSEIADLESQLADLRDEYEIYEQFNSDYETWVRLSNRQDTDYDENKEVFCRESVYVQLNKILLIRIAEDKDLTNRMISNGGVDDYFAFWNDYTRYVSRNYVDLFELASEELGEIYDHLYTRRIFDWELRDDPDLDNVIQRTLWHLNHFDFSDVDRDVLGHLYQEHLPPEERKALGEFYTPTAVVDLILDSVGYTSDKQLEKEEYDLLDPACGSGTFLVRAAKRLLDRLDQKGVPPRDAIEIVRERLHGFDLNPFATHIAEMNLLFQVIDLYREVKEEDPEYTLDRFHIYQTDSLRRENQESLTALHSSAVQRRYREERRQANEMKTRKDYGFVVGNPPYVRIQNIPKGPARDDYDEFHSAHYNYDLYILFIERAGDWLAEGGELGFITSNKFIRNRYGEKIRDYIIQNYKVEELINFGDISVFPTVQSYPIILVGQRINKEERARSPEEFKPDQYAFTYATVRESLPEITQTALNGATGDEKSSANGGSRIADIIRSCLPETPGGEPPSEELVLERLGNVASDVEANTVPLDVFPVESLMLSDGDWRFVPADEGKAMRAIEAGGDEFGSFAGAQAMNGAQTGANDVFVIDSATVEEWDMEEEIVKPLVTGEDIHRWHTEIEDEYLIYTTPDLDLDEYPRVKAYLESNREELQNRYAVQQGKNWYQLARHRPGTFDRKKVVSPDICYYSNFWLDDSEEVTALNTAYCLWADSLDGDYLTGIFNSNAVQFYMRRSAPKYSNNYMRYQRDYLLAVPIPNPEENESEQTELVIDTAKKLKETTMKYRRAQKIREHPESLLEDVDTESLSYTEYIMQMDFDNDDADVSPSHDGVTVRLNVQDSIEFIGENCAAAFVRLLNALDVGTVGELRKLEVPVSAEELSNLMKSYHDAELAVNELAEEAISLEKELNGAVYELYGLGDEVKRLIEERVDRPSNPLESKVRG</sequence>
<dbReference type="PANTHER" id="PTHR33841">
    <property type="entry name" value="DNA METHYLTRANSFERASE YEEA-RELATED"/>
    <property type="match status" value="1"/>
</dbReference>
<gene>
    <name evidence="12" type="ORF">GJR96_07890</name>
</gene>
<dbReference type="SUPFAM" id="SSF53335">
    <property type="entry name" value="S-adenosyl-L-methionine-dependent methyltransferases"/>
    <property type="match status" value="1"/>
</dbReference>
<keyword evidence="13" id="KW-1185">Reference proteome</keyword>
<reference evidence="12 13" key="1">
    <citation type="submission" date="2019-11" db="EMBL/GenBank/DDBJ databases">
        <title>Whole genome sequence of Haloferax sp. MBLA0076.</title>
        <authorList>
            <person name="Seo M.-J."/>
            <person name="Cho E.-S."/>
        </authorList>
    </citation>
    <scope>NUCLEOTIDE SEQUENCE [LARGE SCALE GENOMIC DNA]</scope>
    <source>
        <strain evidence="12 13">MBLA0076</strain>
    </source>
</reference>
<feature type="domain" description="Type II methyltransferase M.TaqI-like" evidence="10">
    <location>
        <begin position="504"/>
        <end position="682"/>
    </location>
</feature>
<feature type="coiled-coil region" evidence="9">
    <location>
        <begin position="229"/>
        <end position="283"/>
    </location>
</feature>
<dbReference type="Pfam" id="PF07669">
    <property type="entry name" value="Eco57I"/>
    <property type="match status" value="1"/>
</dbReference>
<dbReference type="GO" id="GO:0032259">
    <property type="term" value="P:methylation"/>
    <property type="evidence" value="ECO:0007669"/>
    <property type="project" value="UniProtKB-KW"/>
</dbReference>
<dbReference type="RefSeq" id="WP_151162438.1">
    <property type="nucleotide sequence ID" value="NZ_WKJO01000001.1"/>
</dbReference>
<keyword evidence="6" id="KW-0680">Restriction system</keyword>
<dbReference type="PROSITE" id="PS00092">
    <property type="entry name" value="N6_MTASE"/>
    <property type="match status" value="1"/>
</dbReference>
<keyword evidence="9" id="KW-0175">Coiled coil</keyword>
<comment type="similarity">
    <text evidence="1">Belongs to the N(4)/N(6)-methyltransferase family.</text>
</comment>
<evidence type="ECO:0000256" key="4">
    <source>
        <dbReference type="ARBA" id="ARBA00022679"/>
    </source>
</evidence>
<evidence type="ECO:0000256" key="2">
    <source>
        <dbReference type="ARBA" id="ARBA00011900"/>
    </source>
</evidence>
<dbReference type="EMBL" id="WKJO01000001">
    <property type="protein sequence ID" value="MRX21876.1"/>
    <property type="molecule type" value="Genomic_DNA"/>
</dbReference>
<evidence type="ECO:0000313" key="13">
    <source>
        <dbReference type="Proteomes" id="UP000439022"/>
    </source>
</evidence>
<evidence type="ECO:0000256" key="7">
    <source>
        <dbReference type="ARBA" id="ARBA00023125"/>
    </source>
</evidence>
<evidence type="ECO:0000256" key="8">
    <source>
        <dbReference type="ARBA" id="ARBA00047942"/>
    </source>
</evidence>
<organism evidence="12 13">
    <name type="scientific">Haloferax litoreum</name>
    <dbReference type="NCBI Taxonomy" id="2666140"/>
    <lineage>
        <taxon>Archaea</taxon>
        <taxon>Methanobacteriati</taxon>
        <taxon>Methanobacteriota</taxon>
        <taxon>Stenosarchaea group</taxon>
        <taxon>Halobacteria</taxon>
        <taxon>Halobacteriales</taxon>
        <taxon>Haloferacaceae</taxon>
        <taxon>Haloferax</taxon>
    </lineage>
</organism>
<dbReference type="Pfam" id="PF12950">
    <property type="entry name" value="TaqI_C"/>
    <property type="match status" value="1"/>
</dbReference>
<comment type="catalytic activity">
    <reaction evidence="8">
        <text>a 2'-deoxyadenosine in DNA + S-adenosyl-L-methionine = an N(6)-methyl-2'-deoxyadenosine in DNA + S-adenosyl-L-homocysteine + H(+)</text>
        <dbReference type="Rhea" id="RHEA:15197"/>
        <dbReference type="Rhea" id="RHEA-COMP:12418"/>
        <dbReference type="Rhea" id="RHEA-COMP:12419"/>
        <dbReference type="ChEBI" id="CHEBI:15378"/>
        <dbReference type="ChEBI" id="CHEBI:57856"/>
        <dbReference type="ChEBI" id="CHEBI:59789"/>
        <dbReference type="ChEBI" id="CHEBI:90615"/>
        <dbReference type="ChEBI" id="CHEBI:90616"/>
        <dbReference type="EC" id="2.1.1.72"/>
    </reaction>
</comment>
<dbReference type="GO" id="GO:0003677">
    <property type="term" value="F:DNA binding"/>
    <property type="evidence" value="ECO:0007669"/>
    <property type="project" value="UniProtKB-KW"/>
</dbReference>
<evidence type="ECO:0000256" key="6">
    <source>
        <dbReference type="ARBA" id="ARBA00022747"/>
    </source>
</evidence>
<evidence type="ECO:0000259" key="11">
    <source>
        <dbReference type="Pfam" id="PF12950"/>
    </source>
</evidence>
<dbReference type="InterPro" id="IPR029063">
    <property type="entry name" value="SAM-dependent_MTases_sf"/>
</dbReference>
<keyword evidence="4" id="KW-0808">Transferase</keyword>
<evidence type="ECO:0000259" key="10">
    <source>
        <dbReference type="Pfam" id="PF07669"/>
    </source>
</evidence>
<comment type="caution">
    <text evidence="12">The sequence shown here is derived from an EMBL/GenBank/DDBJ whole genome shotgun (WGS) entry which is preliminary data.</text>
</comment>
<accession>A0A6A8GG71</accession>
<dbReference type="InterPro" id="IPR011639">
    <property type="entry name" value="MethylTrfase_TaqI-like_dom"/>
</dbReference>
<evidence type="ECO:0000256" key="5">
    <source>
        <dbReference type="ARBA" id="ARBA00022691"/>
    </source>
</evidence>
<dbReference type="GO" id="GO:0009307">
    <property type="term" value="P:DNA restriction-modification system"/>
    <property type="evidence" value="ECO:0007669"/>
    <property type="project" value="UniProtKB-KW"/>
</dbReference>